<dbReference type="AlphaFoldDB" id="A0A7J7Z5D5"/>
<gene>
    <name evidence="2" type="ORF">mMyoMyo1_010785</name>
</gene>
<organism evidence="2 3">
    <name type="scientific">Myotis myotis</name>
    <name type="common">Greater mouse-eared bat</name>
    <name type="synonym">Vespertilio myotis</name>
    <dbReference type="NCBI Taxonomy" id="51298"/>
    <lineage>
        <taxon>Eukaryota</taxon>
        <taxon>Metazoa</taxon>
        <taxon>Chordata</taxon>
        <taxon>Craniata</taxon>
        <taxon>Vertebrata</taxon>
        <taxon>Euteleostomi</taxon>
        <taxon>Mammalia</taxon>
        <taxon>Eutheria</taxon>
        <taxon>Laurasiatheria</taxon>
        <taxon>Chiroptera</taxon>
        <taxon>Yangochiroptera</taxon>
        <taxon>Vespertilionidae</taxon>
        <taxon>Myotis</taxon>
    </lineage>
</organism>
<feature type="region of interest" description="Disordered" evidence="1">
    <location>
        <begin position="157"/>
        <end position="181"/>
    </location>
</feature>
<feature type="compositionally biased region" description="Basic and acidic residues" evidence="1">
    <location>
        <begin position="34"/>
        <end position="47"/>
    </location>
</feature>
<feature type="region of interest" description="Disordered" evidence="1">
    <location>
        <begin position="1"/>
        <end position="135"/>
    </location>
</feature>
<feature type="compositionally biased region" description="Gly residues" evidence="1">
    <location>
        <begin position="93"/>
        <end position="111"/>
    </location>
</feature>
<accession>A0A7J7Z5D5</accession>
<evidence type="ECO:0000313" key="2">
    <source>
        <dbReference type="EMBL" id="KAF6369463.1"/>
    </source>
</evidence>
<evidence type="ECO:0000313" key="3">
    <source>
        <dbReference type="Proteomes" id="UP000527355"/>
    </source>
</evidence>
<proteinExistence type="predicted"/>
<feature type="compositionally biased region" description="Low complexity" evidence="1">
    <location>
        <begin position="112"/>
        <end position="125"/>
    </location>
</feature>
<dbReference type="Proteomes" id="UP000527355">
    <property type="component" value="Unassembled WGS sequence"/>
</dbReference>
<reference evidence="2 3" key="1">
    <citation type="journal article" date="2020" name="Nature">
        <title>Six reference-quality genomes reveal evolution of bat adaptations.</title>
        <authorList>
            <person name="Jebb D."/>
            <person name="Huang Z."/>
            <person name="Pippel M."/>
            <person name="Hughes G.M."/>
            <person name="Lavrichenko K."/>
            <person name="Devanna P."/>
            <person name="Winkler S."/>
            <person name="Jermiin L.S."/>
            <person name="Skirmuntt E.C."/>
            <person name="Katzourakis A."/>
            <person name="Burkitt-Gray L."/>
            <person name="Ray D.A."/>
            <person name="Sullivan K.A.M."/>
            <person name="Roscito J.G."/>
            <person name="Kirilenko B.M."/>
            <person name="Davalos L.M."/>
            <person name="Corthals A.P."/>
            <person name="Power M.L."/>
            <person name="Jones G."/>
            <person name="Ransome R.D."/>
            <person name="Dechmann D.K.N."/>
            <person name="Locatelli A.G."/>
            <person name="Puechmaille S.J."/>
            <person name="Fedrigo O."/>
            <person name="Jarvis E.D."/>
            <person name="Hiller M."/>
            <person name="Vernes S.C."/>
            <person name="Myers E.W."/>
            <person name="Teeling E.C."/>
        </authorList>
    </citation>
    <scope>NUCLEOTIDE SEQUENCE [LARGE SCALE GENOMIC DNA]</scope>
    <source>
        <strain evidence="2">MMyoMyo1</strain>
        <tissue evidence="2">Flight muscle</tissue>
    </source>
</reference>
<comment type="caution">
    <text evidence="2">The sequence shown here is derived from an EMBL/GenBank/DDBJ whole genome shotgun (WGS) entry which is preliminary data.</text>
</comment>
<name>A0A7J7Z5D5_MYOMY</name>
<evidence type="ECO:0000256" key="1">
    <source>
        <dbReference type="SAM" id="MobiDB-lite"/>
    </source>
</evidence>
<dbReference type="EMBL" id="JABWUV010000003">
    <property type="protein sequence ID" value="KAF6369463.1"/>
    <property type="molecule type" value="Genomic_DNA"/>
</dbReference>
<keyword evidence="3" id="KW-1185">Reference proteome</keyword>
<sequence>MPQEGWPALGRCRRREGACPQRVGAGEAAGGGGERTRGQGCPRKEPVGAEASQGPWEESQKLGPQSPRQRPRPSPWAQAASRPHLPIYRRGCGNQGGLAGIPGGSSAGGAARGSAGSLPAPSSPSEGRTGRGHYDWARGRAGLKAVAQAKGALFLSGPPSPYPGGERACLPGPQTLSSSGA</sequence>
<protein>
    <submittedName>
        <fullName evidence="2">Uncharacterized protein</fullName>
    </submittedName>
</protein>